<dbReference type="AlphaFoldDB" id="A0AAV0ZV18"/>
<organism evidence="1 2">
    <name type="scientific">Vicia faba</name>
    <name type="common">Broad bean</name>
    <name type="synonym">Faba vulgaris</name>
    <dbReference type="NCBI Taxonomy" id="3906"/>
    <lineage>
        <taxon>Eukaryota</taxon>
        <taxon>Viridiplantae</taxon>
        <taxon>Streptophyta</taxon>
        <taxon>Embryophyta</taxon>
        <taxon>Tracheophyta</taxon>
        <taxon>Spermatophyta</taxon>
        <taxon>Magnoliopsida</taxon>
        <taxon>eudicotyledons</taxon>
        <taxon>Gunneridae</taxon>
        <taxon>Pentapetalae</taxon>
        <taxon>rosids</taxon>
        <taxon>fabids</taxon>
        <taxon>Fabales</taxon>
        <taxon>Fabaceae</taxon>
        <taxon>Papilionoideae</taxon>
        <taxon>50 kb inversion clade</taxon>
        <taxon>NPAAA clade</taxon>
        <taxon>Hologalegina</taxon>
        <taxon>IRL clade</taxon>
        <taxon>Fabeae</taxon>
        <taxon>Vicia</taxon>
    </lineage>
</organism>
<keyword evidence="2" id="KW-1185">Reference proteome</keyword>
<dbReference type="EMBL" id="OX451738">
    <property type="protein sequence ID" value="CAI8601771.1"/>
    <property type="molecule type" value="Genomic_DNA"/>
</dbReference>
<reference evidence="1 2" key="1">
    <citation type="submission" date="2023-01" db="EMBL/GenBank/DDBJ databases">
        <authorList>
            <person name="Kreplak J."/>
        </authorList>
    </citation>
    <scope>NUCLEOTIDE SEQUENCE [LARGE SCALE GENOMIC DNA]</scope>
</reference>
<proteinExistence type="predicted"/>
<evidence type="ECO:0000313" key="2">
    <source>
        <dbReference type="Proteomes" id="UP001157006"/>
    </source>
</evidence>
<accession>A0AAV0ZV18</accession>
<gene>
    <name evidence="1" type="ORF">VFH_III010600</name>
</gene>
<evidence type="ECO:0000313" key="1">
    <source>
        <dbReference type="EMBL" id="CAI8601771.1"/>
    </source>
</evidence>
<name>A0AAV0ZV18_VICFA</name>
<sequence>MDEYLNITIHHSGQFVTEDMSVYEGAKIADLRGALEIADLYKVHLSVKVFIQHTLSKPDYADETEVVLDKVPLNVIVDETVVALEEMLNETDVREDGVRVCDVSMDGVGEDDIREDGVHAVGTDDNVPMVDVVDEVESDDIGHRAGEVDDVVRLTDDDDSSDDSTFNYDSATKLTKVLTLTLMLLLTYSSTSNLLSSSLDSILPKLSCAHLHVPCAYVLCQHVAAKPCP</sequence>
<protein>
    <submittedName>
        <fullName evidence="1">Uncharacterized protein</fullName>
    </submittedName>
</protein>
<dbReference type="Proteomes" id="UP001157006">
    <property type="component" value="Chromosome 3"/>
</dbReference>